<proteinExistence type="inferred from homology"/>
<dbReference type="EC" id="4.-.-.-" evidence="3"/>
<keyword evidence="5" id="KW-1185">Reference proteome</keyword>
<dbReference type="GO" id="GO:0016829">
    <property type="term" value="F:lyase activity"/>
    <property type="evidence" value="ECO:0007669"/>
    <property type="project" value="UniProtKB-KW"/>
</dbReference>
<dbReference type="InterPro" id="IPR012674">
    <property type="entry name" value="Calycin"/>
</dbReference>
<dbReference type="PATRIC" id="fig|1173027.3.peg.5259"/>
<dbReference type="Gene3D" id="2.40.128.20">
    <property type="match status" value="1"/>
</dbReference>
<name>K9WJ31_9CYAN</name>
<dbReference type="CDD" id="cd19433">
    <property type="entry name" value="lipocalin_CpcS-CpeS"/>
    <property type="match status" value="1"/>
</dbReference>
<evidence type="ECO:0000256" key="2">
    <source>
        <dbReference type="ARBA" id="ARBA00023239"/>
    </source>
</evidence>
<reference evidence="4 5" key="1">
    <citation type="submission" date="2012-06" db="EMBL/GenBank/DDBJ databases">
        <title>Finished chromosome of genome of Microcoleus sp. PCC 7113.</title>
        <authorList>
            <consortium name="US DOE Joint Genome Institute"/>
            <person name="Gugger M."/>
            <person name="Coursin T."/>
            <person name="Rippka R."/>
            <person name="Tandeau De Marsac N."/>
            <person name="Huntemann M."/>
            <person name="Wei C.-L."/>
            <person name="Han J."/>
            <person name="Detter J.C."/>
            <person name="Han C."/>
            <person name="Tapia R."/>
            <person name="Chen A."/>
            <person name="Kyrpides N."/>
            <person name="Mavromatis K."/>
            <person name="Markowitz V."/>
            <person name="Szeto E."/>
            <person name="Ivanova N."/>
            <person name="Pagani I."/>
            <person name="Pati A."/>
            <person name="Goodwin L."/>
            <person name="Nordberg H.P."/>
            <person name="Cantor M.N."/>
            <person name="Hua S.X."/>
            <person name="Woyke T."/>
            <person name="Kerfeld C.A."/>
        </authorList>
    </citation>
    <scope>NUCLEOTIDE SEQUENCE [LARGE SCALE GENOMIC DNA]</scope>
    <source>
        <strain evidence="4 5">PCC 7113</strain>
    </source>
</reference>
<evidence type="ECO:0000256" key="3">
    <source>
        <dbReference type="HAMAP-Rule" id="MF_01459"/>
    </source>
</evidence>
<comment type="function">
    <text evidence="3">Covalently attaches a chromophore to Cys residue(s) of phycobiliproteins.</text>
</comment>
<dbReference type="STRING" id="1173027.Mic7113_4742"/>
<organism evidence="4 5">
    <name type="scientific">Allocoleopsis franciscana PCC 7113</name>
    <dbReference type="NCBI Taxonomy" id="1173027"/>
    <lineage>
        <taxon>Bacteria</taxon>
        <taxon>Bacillati</taxon>
        <taxon>Cyanobacteriota</taxon>
        <taxon>Cyanophyceae</taxon>
        <taxon>Coleofasciculales</taxon>
        <taxon>Coleofasciculaceae</taxon>
        <taxon>Allocoleopsis</taxon>
        <taxon>Allocoleopsis franciscana</taxon>
    </lineage>
</organism>
<dbReference type="HAMAP" id="MF_01459">
    <property type="entry name" value="Chrphore_lyase_CpxS"/>
    <property type="match status" value="1"/>
</dbReference>
<gene>
    <name evidence="3" type="primary">cpcS</name>
    <name evidence="4" type="ORF">Mic7113_4742</name>
</gene>
<dbReference type="GO" id="GO:0017006">
    <property type="term" value="P:protein-tetrapyrrole linkage"/>
    <property type="evidence" value="ECO:0007669"/>
    <property type="project" value="UniProtKB-UniRule"/>
</dbReference>
<dbReference type="Proteomes" id="UP000010471">
    <property type="component" value="Chromosome"/>
</dbReference>
<evidence type="ECO:0000313" key="5">
    <source>
        <dbReference type="Proteomes" id="UP000010471"/>
    </source>
</evidence>
<comment type="similarity">
    <text evidence="1 3">Belongs to the CpcS/CpeS biliprotein lyase family.</text>
</comment>
<dbReference type="InterPro" id="IPR018536">
    <property type="entry name" value="CpcS/CpeS"/>
</dbReference>
<evidence type="ECO:0000256" key="1">
    <source>
        <dbReference type="ARBA" id="ARBA00010681"/>
    </source>
</evidence>
<keyword evidence="2 3" id="KW-0456">Lyase</keyword>
<accession>K9WJ31</accession>
<dbReference type="KEGG" id="mic:Mic7113_4742"/>
<sequence length="204" mass="23137">MPLFCEGEPMVFVQPITMMDFFHKSEGVWFTQRTVHHFDTVADESGESKLHVQVLKPDDPRIQTICELQGIDPAIAAGGASFMWQAHQDNQEPNPDQAAVLIDVPDDETGRSGKLLRNQGYVEKIPVVSRYWFGKDGILTIDTDYESNQGQERGWFITDDFRVRVSTVRMMNGVYLMTYCSERRCVSEADLAAMIQHNLSRASS</sequence>
<dbReference type="EMBL" id="CP003630">
    <property type="protein sequence ID" value="AFZ20415.1"/>
    <property type="molecule type" value="Genomic_DNA"/>
</dbReference>
<dbReference type="RefSeq" id="WP_015184550.1">
    <property type="nucleotide sequence ID" value="NC_019738.1"/>
</dbReference>
<dbReference type="AlphaFoldDB" id="K9WJ31"/>
<dbReference type="Pfam" id="PF09367">
    <property type="entry name" value="CpeS"/>
    <property type="match status" value="1"/>
</dbReference>
<dbReference type="eggNOG" id="ENOG502Z7Z4">
    <property type="taxonomic scope" value="Bacteria"/>
</dbReference>
<evidence type="ECO:0000313" key="4">
    <source>
        <dbReference type="EMBL" id="AFZ20415.1"/>
    </source>
</evidence>
<protein>
    <recommendedName>
        <fullName evidence="3">Chromophore lyase CpcS/CpeS</fullName>
        <ecNumber evidence="3">4.-.-.-</ecNumber>
    </recommendedName>
</protein>
<dbReference type="HOGENOM" id="CLU_096258_0_0_3"/>